<accession>A0ABP8QVD7</accession>
<evidence type="ECO:0000259" key="2">
    <source>
        <dbReference type="Pfam" id="PF00144"/>
    </source>
</evidence>
<dbReference type="PANTHER" id="PTHR46825">
    <property type="entry name" value="D-ALANYL-D-ALANINE-CARBOXYPEPTIDASE/ENDOPEPTIDASE AMPH"/>
    <property type="match status" value="1"/>
</dbReference>
<evidence type="ECO:0000313" key="4">
    <source>
        <dbReference type="Proteomes" id="UP001500503"/>
    </source>
</evidence>
<dbReference type="InterPro" id="IPR050491">
    <property type="entry name" value="AmpC-like"/>
</dbReference>
<dbReference type="Pfam" id="PF00144">
    <property type="entry name" value="Beta-lactamase"/>
    <property type="match status" value="1"/>
</dbReference>
<feature type="chain" id="PRO_5047477169" evidence="1">
    <location>
        <begin position="22"/>
        <end position="399"/>
    </location>
</feature>
<dbReference type="Gene3D" id="3.40.710.10">
    <property type="entry name" value="DD-peptidase/beta-lactamase superfamily"/>
    <property type="match status" value="1"/>
</dbReference>
<dbReference type="InterPro" id="IPR001466">
    <property type="entry name" value="Beta-lactam-related"/>
</dbReference>
<dbReference type="GO" id="GO:0016787">
    <property type="term" value="F:hydrolase activity"/>
    <property type="evidence" value="ECO:0007669"/>
    <property type="project" value="UniProtKB-KW"/>
</dbReference>
<protein>
    <submittedName>
        <fullName evidence="3">Serine hydrolase domain-containing protein</fullName>
    </submittedName>
</protein>
<evidence type="ECO:0000256" key="1">
    <source>
        <dbReference type="SAM" id="SignalP"/>
    </source>
</evidence>
<keyword evidence="1" id="KW-0732">Signal</keyword>
<dbReference type="Proteomes" id="UP001500503">
    <property type="component" value="Unassembled WGS sequence"/>
</dbReference>
<keyword evidence="3" id="KW-0378">Hydrolase</keyword>
<keyword evidence="4" id="KW-1185">Reference proteome</keyword>
<name>A0ABP8QVD7_9ACTN</name>
<organism evidence="3 4">
    <name type="scientific">Actinoallomurus oryzae</name>
    <dbReference type="NCBI Taxonomy" id="502180"/>
    <lineage>
        <taxon>Bacteria</taxon>
        <taxon>Bacillati</taxon>
        <taxon>Actinomycetota</taxon>
        <taxon>Actinomycetes</taxon>
        <taxon>Streptosporangiales</taxon>
        <taxon>Thermomonosporaceae</taxon>
        <taxon>Actinoallomurus</taxon>
    </lineage>
</organism>
<proteinExistence type="predicted"/>
<evidence type="ECO:0000313" key="3">
    <source>
        <dbReference type="EMBL" id="GAA4511071.1"/>
    </source>
</evidence>
<feature type="domain" description="Beta-lactamase-related" evidence="2">
    <location>
        <begin position="55"/>
        <end position="387"/>
    </location>
</feature>
<comment type="caution">
    <text evidence="3">The sequence shown here is derived from an EMBL/GenBank/DDBJ whole genome shotgun (WGS) entry which is preliminary data.</text>
</comment>
<gene>
    <name evidence="3" type="ORF">GCM10023191_074660</name>
</gene>
<sequence>MAAIGAFLALTGALVPAVASASAPASPAPRSAAELPPLDPALMRAAISGLPSATVTGALVNVTGSAGQWSGTSGVRDVVTRRTVQADGNFRIGSTSKIFTAVVLLQLAAEGKVDLGRSVRHYLPGLLPAAYPAITVRQLLNHTSGLPGGDLGDGDAQWFVEHRFDSWTPRRIVADAVTHPMEFAPGTAQRYNGTNYYVAGLLIERLTGRSYAHEVRQRIIRPLNLRDTYVLDRHDPRLPGPHAHGYVAVTKDGTTTLHDVSRQSPYPWAEGGLISNSADLRTLITAIFRGRLVPASDLNEMFTVPDVPYVGKDNCNIGPDAGRACFSAGLSKSTLPNGLSGWGKTGARPGYTTGVFATRDLSRVLVYSLNATGNKDGSESPYVQRIVAATFDPDLLSEN</sequence>
<dbReference type="SUPFAM" id="SSF56601">
    <property type="entry name" value="beta-lactamase/transpeptidase-like"/>
    <property type="match status" value="1"/>
</dbReference>
<reference evidence="4" key="1">
    <citation type="journal article" date="2019" name="Int. J. Syst. Evol. Microbiol.">
        <title>The Global Catalogue of Microorganisms (GCM) 10K type strain sequencing project: providing services to taxonomists for standard genome sequencing and annotation.</title>
        <authorList>
            <consortium name="The Broad Institute Genomics Platform"/>
            <consortium name="The Broad Institute Genome Sequencing Center for Infectious Disease"/>
            <person name="Wu L."/>
            <person name="Ma J."/>
        </authorList>
    </citation>
    <scope>NUCLEOTIDE SEQUENCE [LARGE SCALE GENOMIC DNA]</scope>
    <source>
        <strain evidence="4">JCM 17933</strain>
    </source>
</reference>
<dbReference type="PANTHER" id="PTHR46825:SF7">
    <property type="entry name" value="D-ALANYL-D-ALANINE CARBOXYPEPTIDASE"/>
    <property type="match status" value="1"/>
</dbReference>
<dbReference type="InterPro" id="IPR012338">
    <property type="entry name" value="Beta-lactam/transpept-like"/>
</dbReference>
<feature type="signal peptide" evidence="1">
    <location>
        <begin position="1"/>
        <end position="21"/>
    </location>
</feature>
<dbReference type="EMBL" id="BAABHF010000046">
    <property type="protein sequence ID" value="GAA4511071.1"/>
    <property type="molecule type" value="Genomic_DNA"/>
</dbReference>